<dbReference type="GO" id="GO:0007635">
    <property type="term" value="P:chemosensory behavior"/>
    <property type="evidence" value="ECO:0007669"/>
    <property type="project" value="TreeGrafter"/>
</dbReference>
<keyword evidence="4 8" id="KW-1133">Transmembrane helix</keyword>
<dbReference type="AlphaFoldDB" id="A0A182QH11"/>
<reference evidence="10" key="1">
    <citation type="submission" date="2014-01" db="EMBL/GenBank/DDBJ databases">
        <title>The Genome Sequence of Anopheles farauti FAR1 (V2).</title>
        <authorList>
            <consortium name="The Broad Institute Genomics Platform"/>
            <person name="Neafsey D.E."/>
            <person name="Besansky N."/>
            <person name="Howell P."/>
            <person name="Walton C."/>
            <person name="Young S.K."/>
            <person name="Zeng Q."/>
            <person name="Gargeya S."/>
            <person name="Fitzgerald M."/>
            <person name="Haas B."/>
            <person name="Abouelleil A."/>
            <person name="Allen A.W."/>
            <person name="Alvarado L."/>
            <person name="Arachchi H.M."/>
            <person name="Berlin A.M."/>
            <person name="Chapman S.B."/>
            <person name="Gainer-Dewar J."/>
            <person name="Goldberg J."/>
            <person name="Griggs A."/>
            <person name="Gujja S."/>
            <person name="Hansen M."/>
            <person name="Howarth C."/>
            <person name="Imamovic A."/>
            <person name="Ireland A."/>
            <person name="Larimer J."/>
            <person name="McCowan C."/>
            <person name="Murphy C."/>
            <person name="Pearson M."/>
            <person name="Poon T.W."/>
            <person name="Priest M."/>
            <person name="Roberts A."/>
            <person name="Saif S."/>
            <person name="Shea T."/>
            <person name="Sisk P."/>
            <person name="Sykes S."/>
            <person name="Wortman J."/>
            <person name="Nusbaum C."/>
            <person name="Birren B."/>
        </authorList>
    </citation>
    <scope>NUCLEOTIDE SEQUENCE [LARGE SCALE GENOMIC DNA]</scope>
    <source>
        <strain evidence="10">FAR1</strain>
    </source>
</reference>
<dbReference type="Pfam" id="PF08395">
    <property type="entry name" value="7tm_7"/>
    <property type="match status" value="1"/>
</dbReference>
<proteinExistence type="inferred from homology"/>
<comment type="function">
    <text evidence="8">Gustatory receptor which mediates acceptance or avoidance behavior, depending on its substrates.</text>
</comment>
<dbReference type="GO" id="GO:0008049">
    <property type="term" value="P:male courtship behavior"/>
    <property type="evidence" value="ECO:0007669"/>
    <property type="project" value="TreeGrafter"/>
</dbReference>
<sequence length="403" mass="47074">MNLIVPLLPTAHQLLWLAFRIFKLFGFIPFPFDCCQFKLKSCSRSKSLLHLPVLQFLFYFAIIGIAMKYRVNNLHTNLKVLSMNDLLKYSSQIMAILVILVNTVLQRDIHRSVWEKLDRIRYVARKVFLRRFIRLYLCKFYGYLALSAIIATQMIYVVKESPFELAFCALVLVLHAFLRLRHLFHMLFIDVLKIQLQQLHYHLTELGEYMRELNSHPPDSPTHRNVYERSVKRLLELKDTYGQLWEISDCINRTFGWSQICNFTGNFVQLSCDLYWCYLYVQGVTVGAYQTVFVMLLPTALILGLLLSSAESCLRMAARLPQALLEVPVGHDCKLRRIIYRFGLQIAQQRIRLTAHGLFEINYSLLKMFGTGITTYMIIFISFSRESPLMELQEGLLINISDD</sequence>
<evidence type="ECO:0000313" key="9">
    <source>
        <dbReference type="EnsemblMetazoa" id="AFAF010000-PA"/>
    </source>
</evidence>
<keyword evidence="3 8" id="KW-0812">Transmembrane</keyword>
<feature type="transmembrane region" description="Helical" evidence="8">
    <location>
        <begin position="365"/>
        <end position="383"/>
    </location>
</feature>
<feature type="transmembrane region" description="Helical" evidence="8">
    <location>
        <begin position="135"/>
        <end position="156"/>
    </location>
</feature>
<name>A0A182QH11_9DIPT</name>
<dbReference type="GO" id="GO:0005886">
    <property type="term" value="C:plasma membrane"/>
    <property type="evidence" value="ECO:0007669"/>
    <property type="project" value="UniProtKB-SubCell"/>
</dbReference>
<accession>A0A182QH11</accession>
<comment type="similarity">
    <text evidence="8">Belongs to the insect chemoreceptor superfamily. Gustatory receptor (GR) family.</text>
</comment>
<keyword evidence="2 8" id="KW-1003">Cell membrane</keyword>
<protein>
    <recommendedName>
        <fullName evidence="8">Gustatory receptor</fullName>
    </recommendedName>
</protein>
<dbReference type="Proteomes" id="UP000075886">
    <property type="component" value="Unassembled WGS sequence"/>
</dbReference>
<dbReference type="STRING" id="69004.A0A182QH11"/>
<feature type="transmembrane region" description="Helical" evidence="8">
    <location>
        <begin position="287"/>
        <end position="307"/>
    </location>
</feature>
<dbReference type="GO" id="GO:0043025">
    <property type="term" value="C:neuronal cell body"/>
    <property type="evidence" value="ECO:0007669"/>
    <property type="project" value="TreeGrafter"/>
</dbReference>
<reference evidence="9" key="2">
    <citation type="submission" date="2020-05" db="UniProtKB">
        <authorList>
            <consortium name="EnsemblMetazoa"/>
        </authorList>
    </citation>
    <scope>IDENTIFICATION</scope>
    <source>
        <strain evidence="9">FAR1</strain>
    </source>
</reference>
<evidence type="ECO:0000256" key="6">
    <source>
        <dbReference type="ARBA" id="ARBA00023170"/>
    </source>
</evidence>
<comment type="subcellular location">
    <subcellularLocation>
        <location evidence="1 8">Cell membrane</location>
        <topology evidence="1 8">Multi-pass membrane protein</topology>
    </subcellularLocation>
</comment>
<evidence type="ECO:0000256" key="4">
    <source>
        <dbReference type="ARBA" id="ARBA00022989"/>
    </source>
</evidence>
<evidence type="ECO:0000256" key="1">
    <source>
        <dbReference type="ARBA" id="ARBA00004651"/>
    </source>
</evidence>
<dbReference type="GO" id="GO:0007165">
    <property type="term" value="P:signal transduction"/>
    <property type="evidence" value="ECO:0007669"/>
    <property type="project" value="UniProtKB-KW"/>
</dbReference>
<feature type="transmembrane region" description="Helical" evidence="8">
    <location>
        <begin position="14"/>
        <end position="35"/>
    </location>
</feature>
<feature type="transmembrane region" description="Helical" evidence="8">
    <location>
        <begin position="86"/>
        <end position="105"/>
    </location>
</feature>
<dbReference type="InterPro" id="IPR013604">
    <property type="entry name" value="7TM_chemorcpt"/>
</dbReference>
<organism evidence="9 10">
    <name type="scientific">Anopheles farauti</name>
    <dbReference type="NCBI Taxonomy" id="69004"/>
    <lineage>
        <taxon>Eukaryota</taxon>
        <taxon>Metazoa</taxon>
        <taxon>Ecdysozoa</taxon>
        <taxon>Arthropoda</taxon>
        <taxon>Hexapoda</taxon>
        <taxon>Insecta</taxon>
        <taxon>Pterygota</taxon>
        <taxon>Neoptera</taxon>
        <taxon>Endopterygota</taxon>
        <taxon>Diptera</taxon>
        <taxon>Nematocera</taxon>
        <taxon>Culicoidea</taxon>
        <taxon>Culicidae</taxon>
        <taxon>Anophelinae</taxon>
        <taxon>Anopheles</taxon>
    </lineage>
</organism>
<evidence type="ECO:0000256" key="7">
    <source>
        <dbReference type="ARBA" id="ARBA00023224"/>
    </source>
</evidence>
<keyword evidence="7 8" id="KW-0807">Transducer</keyword>
<feature type="transmembrane region" description="Helical" evidence="8">
    <location>
        <begin position="47"/>
        <end position="66"/>
    </location>
</feature>
<evidence type="ECO:0000313" key="10">
    <source>
        <dbReference type="Proteomes" id="UP000075886"/>
    </source>
</evidence>
<dbReference type="PANTHER" id="PTHR21143:SF104">
    <property type="entry name" value="GUSTATORY RECEPTOR 8A-RELATED"/>
    <property type="match status" value="1"/>
</dbReference>
<keyword evidence="6 8" id="KW-0675">Receptor</keyword>
<evidence type="ECO:0000256" key="8">
    <source>
        <dbReference type="RuleBase" id="RU363108"/>
    </source>
</evidence>
<keyword evidence="5 8" id="KW-0472">Membrane</keyword>
<evidence type="ECO:0000256" key="3">
    <source>
        <dbReference type="ARBA" id="ARBA00022692"/>
    </source>
</evidence>
<dbReference type="PANTHER" id="PTHR21143">
    <property type="entry name" value="INVERTEBRATE GUSTATORY RECEPTOR"/>
    <property type="match status" value="1"/>
</dbReference>
<dbReference type="EnsemblMetazoa" id="AFAF010000-RA">
    <property type="protein sequence ID" value="AFAF010000-PA"/>
    <property type="gene ID" value="AFAF010000"/>
</dbReference>
<dbReference type="GO" id="GO:0030424">
    <property type="term" value="C:axon"/>
    <property type="evidence" value="ECO:0007669"/>
    <property type="project" value="TreeGrafter"/>
</dbReference>
<dbReference type="GO" id="GO:0050909">
    <property type="term" value="P:sensory perception of taste"/>
    <property type="evidence" value="ECO:0007669"/>
    <property type="project" value="InterPro"/>
</dbReference>
<dbReference type="GO" id="GO:0030425">
    <property type="term" value="C:dendrite"/>
    <property type="evidence" value="ECO:0007669"/>
    <property type="project" value="TreeGrafter"/>
</dbReference>
<comment type="caution">
    <text evidence="8">Lacks conserved residue(s) required for the propagation of feature annotation.</text>
</comment>
<dbReference type="VEuPathDB" id="VectorBase:AFAF010000"/>
<evidence type="ECO:0000256" key="2">
    <source>
        <dbReference type="ARBA" id="ARBA00022475"/>
    </source>
</evidence>
<evidence type="ECO:0000256" key="5">
    <source>
        <dbReference type="ARBA" id="ARBA00023136"/>
    </source>
</evidence>
<dbReference type="EMBL" id="AXCN02002064">
    <property type="status" value="NOT_ANNOTATED_CDS"/>
    <property type="molecule type" value="Genomic_DNA"/>
</dbReference>
<keyword evidence="10" id="KW-1185">Reference proteome</keyword>